<dbReference type="Gramene" id="KQK15942">
    <property type="protein sequence ID" value="KQK15942"/>
    <property type="gene ID" value="BRADI_1g25913v3"/>
</dbReference>
<evidence type="ECO:0000313" key="3">
    <source>
        <dbReference type="EnsemblPlants" id="KQK15942"/>
    </source>
</evidence>
<sequence>MLISPSALPISHPVYLLHEQPYLLPHQRHRPSSLTVIPSPPPTPAAGDGRARMEEQKRRQRTRGGAAPAAARVGAAARVKEQRRQQHVEEQHGACSTGGGAWRSSIVRGLERSSVAGFLGWWPAWRAILASYKFADLRPPRPTPGGEAARGTSSSGGAWHLEEQPTAMAPIAAAKTLDPAALTIMPTICVRLEQNKHG</sequence>
<gene>
    <name evidence="2" type="ORF">BRADI_1g25913v3</name>
</gene>
<name>A0A0Q3NF18_BRADI</name>
<feature type="region of interest" description="Disordered" evidence="1">
    <location>
        <begin position="30"/>
        <end position="71"/>
    </location>
</feature>
<protein>
    <submittedName>
        <fullName evidence="2 3">Uncharacterized protein</fullName>
    </submittedName>
</protein>
<organism evidence="2">
    <name type="scientific">Brachypodium distachyon</name>
    <name type="common">Purple false brome</name>
    <name type="synonym">Trachynia distachya</name>
    <dbReference type="NCBI Taxonomy" id="15368"/>
    <lineage>
        <taxon>Eukaryota</taxon>
        <taxon>Viridiplantae</taxon>
        <taxon>Streptophyta</taxon>
        <taxon>Embryophyta</taxon>
        <taxon>Tracheophyta</taxon>
        <taxon>Spermatophyta</taxon>
        <taxon>Magnoliopsida</taxon>
        <taxon>Liliopsida</taxon>
        <taxon>Poales</taxon>
        <taxon>Poaceae</taxon>
        <taxon>BOP clade</taxon>
        <taxon>Pooideae</taxon>
        <taxon>Stipodae</taxon>
        <taxon>Brachypodieae</taxon>
        <taxon>Brachypodium</taxon>
    </lineage>
</organism>
<dbReference type="Proteomes" id="UP000008810">
    <property type="component" value="Chromosome 1"/>
</dbReference>
<accession>A0A0Q3NF18</accession>
<keyword evidence="4" id="KW-1185">Reference proteome</keyword>
<evidence type="ECO:0000313" key="4">
    <source>
        <dbReference type="Proteomes" id="UP000008810"/>
    </source>
</evidence>
<dbReference type="InParanoid" id="A0A0Q3NF18"/>
<dbReference type="EMBL" id="CM000880">
    <property type="protein sequence ID" value="KQK15942.2"/>
    <property type="molecule type" value="Genomic_DNA"/>
</dbReference>
<reference evidence="3" key="3">
    <citation type="submission" date="2018-08" db="UniProtKB">
        <authorList>
            <consortium name="EnsemblPlants"/>
        </authorList>
    </citation>
    <scope>IDENTIFICATION</scope>
    <source>
        <strain evidence="3">cv. Bd21</strain>
    </source>
</reference>
<reference evidence="2 3" key="1">
    <citation type="journal article" date="2010" name="Nature">
        <title>Genome sequencing and analysis of the model grass Brachypodium distachyon.</title>
        <authorList>
            <consortium name="International Brachypodium Initiative"/>
        </authorList>
    </citation>
    <scope>NUCLEOTIDE SEQUENCE [LARGE SCALE GENOMIC DNA]</scope>
    <source>
        <strain evidence="2 3">Bd21</strain>
    </source>
</reference>
<feature type="region of interest" description="Disordered" evidence="1">
    <location>
        <begin position="138"/>
        <end position="159"/>
    </location>
</feature>
<proteinExistence type="predicted"/>
<dbReference type="EnsemblPlants" id="KQK15942">
    <property type="protein sequence ID" value="KQK15942"/>
    <property type="gene ID" value="BRADI_1g25913v3"/>
</dbReference>
<evidence type="ECO:0000313" key="2">
    <source>
        <dbReference type="EMBL" id="KQK15942.2"/>
    </source>
</evidence>
<evidence type="ECO:0000256" key="1">
    <source>
        <dbReference type="SAM" id="MobiDB-lite"/>
    </source>
</evidence>
<reference evidence="2" key="2">
    <citation type="submission" date="2017-06" db="EMBL/GenBank/DDBJ databases">
        <title>WGS assembly of Brachypodium distachyon.</title>
        <authorList>
            <consortium name="The International Brachypodium Initiative"/>
            <person name="Lucas S."/>
            <person name="Harmon-Smith M."/>
            <person name="Lail K."/>
            <person name="Tice H."/>
            <person name="Grimwood J."/>
            <person name="Bruce D."/>
            <person name="Barry K."/>
            <person name="Shu S."/>
            <person name="Lindquist E."/>
            <person name="Wang M."/>
            <person name="Pitluck S."/>
            <person name="Vogel J.P."/>
            <person name="Garvin D.F."/>
            <person name="Mockler T.C."/>
            <person name="Schmutz J."/>
            <person name="Rokhsar D."/>
            <person name="Bevan M.W."/>
        </authorList>
    </citation>
    <scope>NUCLEOTIDE SEQUENCE</scope>
    <source>
        <strain evidence="2">Bd21</strain>
    </source>
</reference>
<dbReference type="AlphaFoldDB" id="A0A0Q3NF18"/>